<dbReference type="InterPro" id="IPR034144">
    <property type="entry name" value="TOPRIM_TopoIII"/>
</dbReference>
<keyword evidence="6 7" id="KW-0413">Isomerase</keyword>
<dbReference type="EC" id="5.6.2.1" evidence="3 7"/>
<dbReference type="SMART" id="SM00436">
    <property type="entry name" value="TOP1Bc"/>
    <property type="match status" value="1"/>
</dbReference>
<evidence type="ECO:0000256" key="8">
    <source>
        <dbReference type="SAM" id="MobiDB-lite"/>
    </source>
</evidence>
<dbReference type="OrthoDB" id="430051at2759"/>
<dbReference type="STRING" id="46835.A0A504YFB8"/>
<evidence type="ECO:0000256" key="1">
    <source>
        <dbReference type="ARBA" id="ARBA00000213"/>
    </source>
</evidence>
<evidence type="ECO:0000256" key="7">
    <source>
        <dbReference type="RuleBase" id="RU362092"/>
    </source>
</evidence>
<dbReference type="InterPro" id="IPR056452">
    <property type="entry name" value="Zn_ribbon_TOP3B"/>
</dbReference>
<dbReference type="SUPFAM" id="SSF56712">
    <property type="entry name" value="Prokaryotic type I DNA topoisomerase"/>
    <property type="match status" value="1"/>
</dbReference>
<dbReference type="Proteomes" id="UP000316759">
    <property type="component" value="Unassembled WGS sequence"/>
</dbReference>
<dbReference type="InterPro" id="IPR023405">
    <property type="entry name" value="Topo_IA_core_domain"/>
</dbReference>
<dbReference type="GO" id="GO:0005634">
    <property type="term" value="C:nucleus"/>
    <property type="evidence" value="ECO:0007669"/>
    <property type="project" value="TreeGrafter"/>
</dbReference>
<dbReference type="InterPro" id="IPR006171">
    <property type="entry name" value="TOPRIM_dom"/>
</dbReference>
<dbReference type="AlphaFoldDB" id="A0A504YFB8"/>
<organism evidence="11 12">
    <name type="scientific">Fasciola gigantica</name>
    <name type="common">Giant liver fluke</name>
    <dbReference type="NCBI Taxonomy" id="46835"/>
    <lineage>
        <taxon>Eukaryota</taxon>
        <taxon>Metazoa</taxon>
        <taxon>Spiralia</taxon>
        <taxon>Lophotrochozoa</taxon>
        <taxon>Platyhelminthes</taxon>
        <taxon>Trematoda</taxon>
        <taxon>Digenea</taxon>
        <taxon>Plagiorchiida</taxon>
        <taxon>Echinostomata</taxon>
        <taxon>Echinostomatoidea</taxon>
        <taxon>Fasciolidae</taxon>
        <taxon>Fasciola</taxon>
    </lineage>
</organism>
<comment type="catalytic activity">
    <reaction evidence="1 7">
        <text>ATP-independent breakage of single-stranded DNA, followed by passage and rejoining.</text>
        <dbReference type="EC" id="5.6.2.1"/>
    </reaction>
</comment>
<feature type="region of interest" description="Disordered" evidence="8">
    <location>
        <begin position="898"/>
        <end position="931"/>
    </location>
</feature>
<evidence type="ECO:0000256" key="2">
    <source>
        <dbReference type="ARBA" id="ARBA00009446"/>
    </source>
</evidence>
<dbReference type="Pfam" id="PF01131">
    <property type="entry name" value="Topoisom_bac"/>
    <property type="match status" value="1"/>
</dbReference>
<dbReference type="GO" id="GO:0003917">
    <property type="term" value="F:DNA topoisomerase type I (single strand cut, ATP-independent) activity"/>
    <property type="evidence" value="ECO:0007669"/>
    <property type="project" value="UniProtKB-EC"/>
</dbReference>
<protein>
    <recommendedName>
        <fullName evidence="3 7">DNA topoisomerase</fullName>
        <ecNumber evidence="3 7">5.6.2.1</ecNumber>
    </recommendedName>
</protein>
<dbReference type="Pfam" id="PF01751">
    <property type="entry name" value="Toprim"/>
    <property type="match status" value="1"/>
</dbReference>
<dbReference type="PANTHER" id="PTHR11390">
    <property type="entry name" value="PROKARYOTIC DNA TOPOISOMERASE"/>
    <property type="match status" value="1"/>
</dbReference>
<dbReference type="EMBL" id="SUNJ01011379">
    <property type="protein sequence ID" value="TPP58929.1"/>
    <property type="molecule type" value="Genomic_DNA"/>
</dbReference>
<dbReference type="FunFam" id="1.10.290.10:FF:000001">
    <property type="entry name" value="DNA topoisomerase"/>
    <property type="match status" value="1"/>
</dbReference>
<comment type="similarity">
    <text evidence="2 7">Belongs to the type IA topoisomerase family.</text>
</comment>
<evidence type="ECO:0000313" key="11">
    <source>
        <dbReference type="EMBL" id="TPP58929.1"/>
    </source>
</evidence>
<keyword evidence="4 7" id="KW-0799">Topoisomerase</keyword>
<name>A0A504YFB8_FASGI</name>
<accession>A0A504YFB8</accession>
<dbReference type="InterPro" id="IPR013825">
    <property type="entry name" value="Topo_IA_cen_sub2"/>
</dbReference>
<dbReference type="FunFam" id="3.40.50.140:FF:000002">
    <property type="entry name" value="DNA topoisomerase"/>
    <property type="match status" value="1"/>
</dbReference>
<dbReference type="PRINTS" id="PR00417">
    <property type="entry name" value="PRTPISMRASEI"/>
</dbReference>
<comment type="caution">
    <text evidence="11">The sequence shown here is derived from an EMBL/GenBank/DDBJ whole genome shotgun (WGS) entry which is preliminary data.</text>
</comment>
<evidence type="ECO:0000256" key="5">
    <source>
        <dbReference type="ARBA" id="ARBA00023125"/>
    </source>
</evidence>
<proteinExistence type="inferred from homology"/>
<dbReference type="Gene3D" id="1.10.460.10">
    <property type="entry name" value="Topoisomerase I, domain 2"/>
    <property type="match status" value="1"/>
</dbReference>
<evidence type="ECO:0000256" key="3">
    <source>
        <dbReference type="ARBA" id="ARBA00012891"/>
    </source>
</evidence>
<keyword evidence="12" id="KW-1185">Reference proteome</keyword>
<comment type="function">
    <text evidence="7">Introduces a single-strand break via transesterification at a target site in duplex DNA. Releases the supercoiling and torsional tension of DNA introduced during the DNA replication and transcription by transiently cleaving and rejoining one strand of the DNA duplex. The scissile phosphodiester is attacked by the catalytic tyrosine of the enzyme, resulting in the formation of a DNA-(5'-phosphotyrosyl)-enzyme intermediate and the expulsion of a 3'-OH DNA strand.</text>
</comment>
<dbReference type="InterPro" id="IPR013497">
    <property type="entry name" value="Topo_IA_cen"/>
</dbReference>
<dbReference type="InterPro" id="IPR013824">
    <property type="entry name" value="Topo_IA_cen_sub1"/>
</dbReference>
<dbReference type="PROSITE" id="PS52039">
    <property type="entry name" value="TOPO_IA_2"/>
    <property type="match status" value="1"/>
</dbReference>
<dbReference type="InterPro" id="IPR003602">
    <property type="entry name" value="Topo_IA_DNA-bd_dom"/>
</dbReference>
<gene>
    <name evidence="11" type="ORF">FGIG_00989</name>
</gene>
<dbReference type="SMART" id="SM00493">
    <property type="entry name" value="TOPRIM"/>
    <property type="match status" value="1"/>
</dbReference>
<dbReference type="Gene3D" id="2.70.20.10">
    <property type="entry name" value="Topoisomerase I, domain 3"/>
    <property type="match status" value="1"/>
</dbReference>
<dbReference type="InterPro" id="IPR013826">
    <property type="entry name" value="Topo_IA_cen_sub3"/>
</dbReference>
<keyword evidence="5 7" id="KW-0238">DNA-binding</keyword>
<dbReference type="GO" id="GO:0006281">
    <property type="term" value="P:DNA repair"/>
    <property type="evidence" value="ECO:0007669"/>
    <property type="project" value="TreeGrafter"/>
</dbReference>
<dbReference type="PANTHER" id="PTHR11390:SF20">
    <property type="entry name" value="DNA TOPOISOMERASE 3-BETA-1"/>
    <property type="match status" value="1"/>
</dbReference>
<dbReference type="GO" id="GO:0006310">
    <property type="term" value="P:DNA recombination"/>
    <property type="evidence" value="ECO:0007669"/>
    <property type="project" value="TreeGrafter"/>
</dbReference>
<dbReference type="SMART" id="SM00437">
    <property type="entry name" value="TOP1Ac"/>
    <property type="match status" value="1"/>
</dbReference>
<evidence type="ECO:0000259" key="10">
    <source>
        <dbReference type="PROSITE" id="PS52039"/>
    </source>
</evidence>
<dbReference type="Pfam" id="PF23546">
    <property type="entry name" value="Zn_ribbon_TOP3B"/>
    <property type="match status" value="1"/>
</dbReference>
<dbReference type="InterPro" id="IPR003601">
    <property type="entry name" value="Topo_IA_2"/>
</dbReference>
<evidence type="ECO:0000313" key="12">
    <source>
        <dbReference type="Proteomes" id="UP000316759"/>
    </source>
</evidence>
<dbReference type="Gene3D" id="3.40.50.140">
    <property type="match status" value="1"/>
</dbReference>
<sequence length="931" mass="103975">MHVMCISKRAKQEIMLWRVCNGFVQKINLSFRPGLLNHIMSYLLVYDTTPNKSLTCHIHFDVFFLSCIFREIQMQVVFMVAEKPSLAESIAKLLARGHVASRRGFNGACSIHEWSGTFMGDQVRFKMTSVCGHVMTSDFDGRYNNWDRVDPAELFVAPIEKKEANPKLKMVDFLRQEGKNAGSIILWLDCDKEGENICFEVLDQVLPVMISPKRIFRAHFSAVTDQEIHGAMRDLRSPNKNEALSVDARQELDLRIGCAFTRFQTKFFQGKYGDLNSNLVSYGPCQTPTLGFCVKRHDRIQSFKPESFWRIKVNLAAIDGGSPLELLWNRDRLFDREAAMVFLNRVKGCTSAEVLQVTRKEKVKPRPQGLNTVEMLRVASSALGIGPHTAMAVAERLYTSGYINYPRTESTAYPETFDLRALVQHQTGHPSWGDIARGLLKTGLTPPRKGHNAGDHPPIAPMRLASPGELAGEASRLYSYIAQHFLATVMPDCRYESTQVLFSIGEDELFTVTGTKVIDPGYTELLTWQAVEEKALPESALVRGARLTLAGEPTLVEGQTGPPDYLTEAELITAMERHGIGTDASIPTHIENIVQRAYVQLISGRRLQPTALGIVLVHGYQTIDPELVLPHMRRAVEEQLNYIARGQAQFDQVLQFVTSIFSAKYRYFVERISAMDQLFEVSFSSLADTGKPLSRCGKCHRYLKLIDSRPQRLHCPTCSETYTVPQNGTIRNYKEVKCPLDDFQLLMWSQGTKSKGMVFCPYCYSHPPFENMLKASGCDRCPHPTCPQSMHTRSVDACPECPNGILILDDSCAPKYRFYCNRCPTIILVSEAIKHITVGTTACATCSAMHLNVKIDPSKLSTPAGCEGAEEIGGSFSGCVFCSTVLCHSFDVVHSRQSNTHSSAMQRGPSRGSRGSANHGGRGPRGRGRRL</sequence>
<feature type="domain" description="Topo IA-type catalytic" evidence="10">
    <location>
        <begin position="239"/>
        <end position="665"/>
    </location>
</feature>
<feature type="domain" description="Toprim" evidence="9">
    <location>
        <begin position="76"/>
        <end position="221"/>
    </location>
</feature>
<dbReference type="CDD" id="cd03362">
    <property type="entry name" value="TOPRIM_TopoIA_TopoIII"/>
    <property type="match status" value="1"/>
</dbReference>
<feature type="compositionally biased region" description="Basic residues" evidence="8">
    <location>
        <begin position="922"/>
        <end position="931"/>
    </location>
</feature>
<dbReference type="PROSITE" id="PS50880">
    <property type="entry name" value="TOPRIM"/>
    <property type="match status" value="1"/>
</dbReference>
<dbReference type="GO" id="GO:0006265">
    <property type="term" value="P:DNA topological change"/>
    <property type="evidence" value="ECO:0007669"/>
    <property type="project" value="InterPro"/>
</dbReference>
<evidence type="ECO:0000256" key="6">
    <source>
        <dbReference type="ARBA" id="ARBA00023235"/>
    </source>
</evidence>
<evidence type="ECO:0000259" key="9">
    <source>
        <dbReference type="PROSITE" id="PS50880"/>
    </source>
</evidence>
<evidence type="ECO:0000256" key="4">
    <source>
        <dbReference type="ARBA" id="ARBA00023029"/>
    </source>
</evidence>
<dbReference type="GO" id="GO:0003677">
    <property type="term" value="F:DNA binding"/>
    <property type="evidence" value="ECO:0007669"/>
    <property type="project" value="UniProtKB-KW"/>
</dbReference>
<dbReference type="Gene3D" id="1.10.290.10">
    <property type="entry name" value="Topoisomerase I, domain 4"/>
    <property type="match status" value="1"/>
</dbReference>
<reference evidence="11 12" key="1">
    <citation type="submission" date="2019-04" db="EMBL/GenBank/DDBJ databases">
        <title>Annotation for the trematode Fasciola gigantica.</title>
        <authorList>
            <person name="Choi Y.-J."/>
        </authorList>
    </citation>
    <scope>NUCLEOTIDE SEQUENCE [LARGE SCALE GENOMIC DNA]</scope>
    <source>
        <strain evidence="11">Uganda_cow_1</strain>
    </source>
</reference>
<dbReference type="InterPro" id="IPR000380">
    <property type="entry name" value="Topo_IA"/>
</dbReference>